<dbReference type="PANTHER" id="PTHR23287:SF18">
    <property type="entry name" value="BLOC-2 COMPLEX MEMBER HPS5"/>
    <property type="match status" value="1"/>
</dbReference>
<dbReference type="InterPro" id="IPR056499">
    <property type="entry name" value="Beta-prop_HPS5-like"/>
</dbReference>
<evidence type="ECO:0000313" key="10">
    <source>
        <dbReference type="EMBL" id="KAI1895643.1"/>
    </source>
</evidence>
<dbReference type="AlphaFoldDB" id="A0A8T3DEK6"/>
<evidence type="ECO:0000256" key="3">
    <source>
        <dbReference type="ARBA" id="ARBA00022490"/>
    </source>
</evidence>
<dbReference type="Gene3D" id="2.130.10.10">
    <property type="entry name" value="YVTN repeat-like/Quinoprotein amine dehydrogenase"/>
    <property type="match status" value="1"/>
</dbReference>
<feature type="compositionally biased region" description="Basic and acidic residues" evidence="7">
    <location>
        <begin position="697"/>
        <end position="710"/>
    </location>
</feature>
<dbReference type="GO" id="GO:0005829">
    <property type="term" value="C:cytosol"/>
    <property type="evidence" value="ECO:0007669"/>
    <property type="project" value="UniProtKB-SubCell"/>
</dbReference>
<dbReference type="InterPro" id="IPR036322">
    <property type="entry name" value="WD40_repeat_dom_sf"/>
</dbReference>
<keyword evidence="3 6" id="KW-0963">Cytoplasm</keyword>
<accession>A0A8T3DEK6</accession>
<feature type="domain" description="HPS5-like beta-propeller" evidence="8">
    <location>
        <begin position="15"/>
        <end position="347"/>
    </location>
</feature>
<feature type="region of interest" description="Disordered" evidence="7">
    <location>
        <begin position="667"/>
        <end position="723"/>
    </location>
</feature>
<evidence type="ECO:0000256" key="7">
    <source>
        <dbReference type="SAM" id="MobiDB-lite"/>
    </source>
</evidence>
<dbReference type="InterPro" id="IPR035431">
    <property type="entry name" value="HPS5"/>
</dbReference>
<evidence type="ECO:0000313" key="11">
    <source>
        <dbReference type="Proteomes" id="UP000829720"/>
    </source>
</evidence>
<dbReference type="GO" id="GO:0031084">
    <property type="term" value="C:BLOC-2 complex"/>
    <property type="evidence" value="ECO:0007669"/>
    <property type="project" value="UniProtKB-UniRule"/>
</dbReference>
<evidence type="ECO:0000256" key="5">
    <source>
        <dbReference type="ARBA" id="ARBA00057536"/>
    </source>
</evidence>
<evidence type="ECO:0000256" key="6">
    <source>
        <dbReference type="PIRNR" id="PIRNR037475"/>
    </source>
</evidence>
<dbReference type="Pfam" id="PF23756">
    <property type="entry name" value="Beta-prop_HPS5"/>
    <property type="match status" value="1"/>
</dbReference>
<dbReference type="GO" id="GO:0048066">
    <property type="term" value="P:developmental pigmentation"/>
    <property type="evidence" value="ECO:0007669"/>
    <property type="project" value="TreeGrafter"/>
</dbReference>
<protein>
    <recommendedName>
        <fullName evidence="6">Hermansky-Pudlak syndrome 5 protein homolog</fullName>
    </recommendedName>
</protein>
<comment type="subunit">
    <text evidence="6">Component of the biogenesis of lysosome-related organelles complex-2 (or BLOC2) composed of HPS3, HPS5 and HPS6.</text>
</comment>
<evidence type="ECO:0000256" key="4">
    <source>
        <dbReference type="ARBA" id="ARBA00022553"/>
    </source>
</evidence>
<proteinExistence type="inferred from homology"/>
<comment type="caution">
    <text evidence="10">The sequence shown here is derived from an EMBL/GenBank/DDBJ whole genome shotgun (WGS) entry which is preliminary data.</text>
</comment>
<keyword evidence="11" id="KW-1185">Reference proteome</keyword>
<reference evidence="10" key="1">
    <citation type="submission" date="2021-01" db="EMBL/GenBank/DDBJ databases">
        <authorList>
            <person name="Zahm M."/>
            <person name="Roques C."/>
            <person name="Cabau C."/>
            <person name="Klopp C."/>
            <person name="Donnadieu C."/>
            <person name="Jouanno E."/>
            <person name="Lampietro C."/>
            <person name="Louis A."/>
            <person name="Herpin A."/>
            <person name="Echchiki A."/>
            <person name="Berthelot C."/>
            <person name="Parey E."/>
            <person name="Roest-Crollius H."/>
            <person name="Braasch I."/>
            <person name="Postlethwait J."/>
            <person name="Bobe J."/>
            <person name="Montfort J."/>
            <person name="Bouchez O."/>
            <person name="Begum T."/>
            <person name="Mejri S."/>
            <person name="Adams A."/>
            <person name="Chen W.-J."/>
            <person name="Guiguen Y."/>
        </authorList>
    </citation>
    <scope>NUCLEOTIDE SEQUENCE</scope>
    <source>
        <tissue evidence="10">Blood</tissue>
    </source>
</reference>
<dbReference type="EMBL" id="JAERUA010000009">
    <property type="protein sequence ID" value="KAI1895643.1"/>
    <property type="molecule type" value="Genomic_DNA"/>
</dbReference>
<comment type="similarity">
    <text evidence="2 6">Belongs to the HPS5 family.</text>
</comment>
<dbReference type="InterPro" id="IPR015943">
    <property type="entry name" value="WD40/YVTN_repeat-like_dom_sf"/>
</dbReference>
<evidence type="ECO:0000256" key="1">
    <source>
        <dbReference type="ARBA" id="ARBA00004514"/>
    </source>
</evidence>
<dbReference type="OrthoDB" id="19493at2759"/>
<evidence type="ECO:0000259" key="9">
    <source>
        <dbReference type="Pfam" id="PF23758"/>
    </source>
</evidence>
<comment type="subcellular location">
    <subcellularLocation>
        <location evidence="1 6">Cytoplasm</location>
        <location evidence="1 6">Cytosol</location>
    </subcellularLocation>
</comment>
<dbReference type="InterPro" id="IPR001680">
    <property type="entry name" value="WD40_rpt"/>
</dbReference>
<dbReference type="FunFam" id="2.130.10.10:FF:000358">
    <property type="entry name" value="Hermansky-Pudlak syndrome 5 protein homolog"/>
    <property type="match status" value="1"/>
</dbReference>
<feature type="compositionally biased region" description="Basic and acidic residues" evidence="7">
    <location>
        <begin position="498"/>
        <end position="508"/>
    </location>
</feature>
<feature type="region of interest" description="Disordered" evidence="7">
    <location>
        <begin position="487"/>
        <end position="516"/>
    </location>
</feature>
<evidence type="ECO:0000259" key="8">
    <source>
        <dbReference type="Pfam" id="PF23756"/>
    </source>
</evidence>
<dbReference type="Proteomes" id="UP000829720">
    <property type="component" value="Unassembled WGS sequence"/>
</dbReference>
<dbReference type="PANTHER" id="PTHR23287">
    <property type="entry name" value="RUBY-EYE2-LIKE PROTEIN"/>
    <property type="match status" value="1"/>
</dbReference>
<dbReference type="InterPro" id="IPR056445">
    <property type="entry name" value="TPR_HPS5"/>
</dbReference>
<dbReference type="SUPFAM" id="SSF50978">
    <property type="entry name" value="WD40 repeat-like"/>
    <property type="match status" value="1"/>
</dbReference>
<comment type="function">
    <text evidence="5">May regulate the synthesis and function of lysosomes and of highly specialized organelles, such as melanosomes and platelet dense granules. Regulates intracellular vesicular trafficking in fibroblasts. May be involved in the regulation of general functions of integrins.</text>
</comment>
<feature type="domain" description="HPS5 TPR" evidence="9">
    <location>
        <begin position="725"/>
        <end position="1098"/>
    </location>
</feature>
<sequence length="1127" mass="126441">MPSLPVVPESYTHVLAEFDCLDPLLAALRLDSGRLKCTCLAVSRKWLALGTSAGGLHLIQREGWKQRLILTHKEGSITQVACCPHDEDFVAVATSQGLVVVWELQLERRGRPERVSVSWEHRGEAVTALCWDNIALRVFVGDASGKVSFVRAGSSKLGKGSAFVIFPVQTITTVDSRVVQLGFQDNRLLVSSLSRCYLCDTEREKFWRVGNKERDGEFGACFFPQGRGPVGGQPPLLYCARPGSRVWEASFSGEVLSTHQFKQPLACPSIPLISYRCEPQYNPAQRSPQSIAFPRLLYLSDQNLLTWTDSAMYIFVPQSGQILLWTEIKDVVEVAVFRSELFCLHGDGRLSHLSLLPIDRCVERLLRRESWVLAATVCCMFQHAITLCRVRKALPIDRLESLKSQLNASTHQDLMSQLEEVISKLEPLDSASSSRRSSISSHESFSVLDCGIYRVISRRGSQSDEETSSLVSQSMLEEERLKEFSFVQEDEAVDQDAPPERPEQDRSEPGLQFHLPLSFRPKPPRVALQAVRDSVSSFVKKTTEKINTLQMNSDLWPRPEQKEGGHSELTVAMAPLSEEGETELCADPLSTETYLQELREATERAISQIQDPMVLLDPACLEDVLQEWLPVLEQALGPQNLQPAADLPVCLESPLKQECDKDLRENSLEHSNMALPKTVSGEEEADQENSAVQLNQHESDESEPRIHGEEEGPFFPSEASPKPVRVWPPRPLPSELLTELSQLACLSLDLGCVPGSREGGEGKAVGICTFLCQYFFLLDPERVRSACALRYRDQPEVLAIYTRGLLELTLSSPVVEVIEKGDLLKSLRALREMQPWTGPPLLAHLYRLYKKHGEVAVRSFAQFYPTILPSDIMAMAQRSHFLAYLDNLVHSRSEEQRLSFLGSLLQPESLRQEWLELALSHDAPQKADTVTLDGQPRWRSHLFNWGYGRLLSLLIHLPADLASKQKMAETCRTFGYWTGYLSLCCQLQRRSEAFATICRLDDMSLLEGPNGVNPENLDEWKLLLQLSQHCDSPDPPFNPPHSHGNGLSNGSWDWCSPVSPESVMLRLAQVIGPDRALATLQDCGICVELGPHSTLVCELLRIAEKRQRALIQTMLERCDRFLWSQQA</sequence>
<organism evidence="10 11">
    <name type="scientific">Albula goreensis</name>
    <dbReference type="NCBI Taxonomy" id="1534307"/>
    <lineage>
        <taxon>Eukaryota</taxon>
        <taxon>Metazoa</taxon>
        <taxon>Chordata</taxon>
        <taxon>Craniata</taxon>
        <taxon>Vertebrata</taxon>
        <taxon>Euteleostomi</taxon>
        <taxon>Actinopterygii</taxon>
        <taxon>Neopterygii</taxon>
        <taxon>Teleostei</taxon>
        <taxon>Albuliformes</taxon>
        <taxon>Albulidae</taxon>
        <taxon>Albula</taxon>
    </lineage>
</organism>
<dbReference type="PIRSF" id="PIRSF037475">
    <property type="entry name" value="BLOC-2_complex_Hps5"/>
    <property type="match status" value="1"/>
</dbReference>
<dbReference type="Pfam" id="PF23758">
    <property type="entry name" value="TPR_HPS5"/>
    <property type="match status" value="1"/>
</dbReference>
<name>A0A8T3DEK6_9TELE</name>
<keyword evidence="4" id="KW-0597">Phosphoprotein</keyword>
<gene>
    <name evidence="10" type="ORF">AGOR_G00108340</name>
</gene>
<dbReference type="SMART" id="SM00320">
    <property type="entry name" value="WD40"/>
    <property type="match status" value="2"/>
</dbReference>
<evidence type="ECO:0000256" key="2">
    <source>
        <dbReference type="ARBA" id="ARBA00010697"/>
    </source>
</evidence>